<dbReference type="SUPFAM" id="SSF50978">
    <property type="entry name" value="WD40 repeat-like"/>
    <property type="match status" value="1"/>
</dbReference>
<evidence type="ECO:0000256" key="5">
    <source>
        <dbReference type="ARBA" id="ARBA00023242"/>
    </source>
</evidence>
<dbReference type="AlphaFoldDB" id="A0A9P5NY24"/>
<comment type="caution">
    <text evidence="9">The sequence shown here is derived from an EMBL/GenBank/DDBJ whole genome shotgun (WGS) entry which is preliminary data.</text>
</comment>
<dbReference type="InterPro" id="IPR036322">
    <property type="entry name" value="WD40_repeat_dom_sf"/>
</dbReference>
<dbReference type="PANTHER" id="PTHR16288">
    <property type="entry name" value="WD40 REPEAT PROTEIN 4"/>
    <property type="match status" value="1"/>
</dbReference>
<evidence type="ECO:0000256" key="1">
    <source>
        <dbReference type="ARBA" id="ARBA00004123"/>
    </source>
</evidence>
<dbReference type="Gene3D" id="2.130.10.10">
    <property type="entry name" value="YVTN repeat-like/Quinoprotein amine dehydrogenase"/>
    <property type="match status" value="2"/>
</dbReference>
<reference evidence="9" key="1">
    <citation type="submission" date="2020-11" db="EMBL/GenBank/DDBJ databases">
        <authorList>
            <consortium name="DOE Joint Genome Institute"/>
            <person name="Ahrendt S."/>
            <person name="Riley R."/>
            <person name="Andreopoulos W."/>
            <person name="LaButti K."/>
            <person name="Pangilinan J."/>
            <person name="Ruiz-duenas F.J."/>
            <person name="Barrasa J.M."/>
            <person name="Sanchez-Garcia M."/>
            <person name="Camarero S."/>
            <person name="Miyauchi S."/>
            <person name="Serrano A."/>
            <person name="Linde D."/>
            <person name="Babiker R."/>
            <person name="Drula E."/>
            <person name="Ayuso-Fernandez I."/>
            <person name="Pacheco R."/>
            <person name="Padilla G."/>
            <person name="Ferreira P."/>
            <person name="Barriuso J."/>
            <person name="Kellner H."/>
            <person name="Castanera R."/>
            <person name="Alfaro M."/>
            <person name="Ramirez L."/>
            <person name="Pisabarro A.G."/>
            <person name="Kuo A."/>
            <person name="Tritt A."/>
            <person name="Lipzen A."/>
            <person name="He G."/>
            <person name="Yan M."/>
            <person name="Ng V."/>
            <person name="Cullen D."/>
            <person name="Martin F."/>
            <person name="Rosso M.-N."/>
            <person name="Henrissat B."/>
            <person name="Hibbett D."/>
            <person name="Martinez A.T."/>
            <person name="Grigoriev I.V."/>
        </authorList>
    </citation>
    <scope>NUCLEOTIDE SEQUENCE</scope>
    <source>
        <strain evidence="9">AH 44721</strain>
    </source>
</reference>
<comment type="pathway">
    <text evidence="6">tRNA modification; N(7)-methylguanine-tRNA biosynthesis.</text>
</comment>
<dbReference type="PROSITE" id="PS50082">
    <property type="entry name" value="WD_REPEATS_2"/>
    <property type="match status" value="1"/>
</dbReference>
<dbReference type="PROSITE" id="PS00678">
    <property type="entry name" value="WD_REPEATS_1"/>
    <property type="match status" value="1"/>
</dbReference>
<feature type="compositionally biased region" description="Basic and acidic residues" evidence="8">
    <location>
        <begin position="268"/>
        <end position="278"/>
    </location>
</feature>
<feature type="compositionally biased region" description="Basic and acidic residues" evidence="8">
    <location>
        <begin position="478"/>
        <end position="489"/>
    </location>
</feature>
<dbReference type="HAMAP" id="MF_03056">
    <property type="entry name" value="TRM82"/>
    <property type="match status" value="1"/>
</dbReference>
<evidence type="ECO:0000313" key="10">
    <source>
        <dbReference type="Proteomes" id="UP000724874"/>
    </source>
</evidence>
<feature type="compositionally biased region" description="Acidic residues" evidence="8">
    <location>
        <begin position="279"/>
        <end position="295"/>
    </location>
</feature>
<feature type="region of interest" description="Disordered" evidence="8">
    <location>
        <begin position="445"/>
        <end position="544"/>
    </location>
</feature>
<dbReference type="Pfam" id="PF00400">
    <property type="entry name" value="WD40"/>
    <property type="match status" value="2"/>
</dbReference>
<dbReference type="InterPro" id="IPR015943">
    <property type="entry name" value="WD40/YVTN_repeat-like_dom_sf"/>
</dbReference>
<gene>
    <name evidence="9" type="ORF">CPB84DRAFT_1947345</name>
</gene>
<organism evidence="9 10">
    <name type="scientific">Gymnopilus junonius</name>
    <name type="common">Spectacular rustgill mushroom</name>
    <name type="synonym">Gymnopilus spectabilis subsp. junonius</name>
    <dbReference type="NCBI Taxonomy" id="109634"/>
    <lineage>
        <taxon>Eukaryota</taxon>
        <taxon>Fungi</taxon>
        <taxon>Dikarya</taxon>
        <taxon>Basidiomycota</taxon>
        <taxon>Agaricomycotina</taxon>
        <taxon>Agaricomycetes</taxon>
        <taxon>Agaricomycetidae</taxon>
        <taxon>Agaricales</taxon>
        <taxon>Agaricineae</taxon>
        <taxon>Hymenogastraceae</taxon>
        <taxon>Gymnopilus</taxon>
    </lineage>
</organism>
<dbReference type="InterPro" id="IPR001680">
    <property type="entry name" value="WD40_rpt"/>
</dbReference>
<evidence type="ECO:0000256" key="3">
    <source>
        <dbReference type="ARBA" id="ARBA00022694"/>
    </source>
</evidence>
<keyword evidence="10" id="KW-1185">Reference proteome</keyword>
<dbReference type="PANTHER" id="PTHR16288:SF0">
    <property type="entry name" value="TRNA (GUANINE-N(7)-)-METHYLTRANSFERASE NON-CATALYTIC SUBUNIT WDR4"/>
    <property type="match status" value="1"/>
</dbReference>
<feature type="compositionally biased region" description="Basic and acidic residues" evidence="8">
    <location>
        <begin position="514"/>
        <end position="523"/>
    </location>
</feature>
<feature type="repeat" description="WD" evidence="7">
    <location>
        <begin position="139"/>
        <end position="169"/>
    </location>
</feature>
<protein>
    <submittedName>
        <fullName evidence="9">WD40-repeat-containing domain protein</fullName>
    </submittedName>
</protein>
<dbReference type="GO" id="GO:0005634">
    <property type="term" value="C:nucleus"/>
    <property type="evidence" value="ECO:0007669"/>
    <property type="project" value="UniProtKB-SubCell"/>
</dbReference>
<accession>A0A9P5NY24</accession>
<dbReference type="InterPro" id="IPR028884">
    <property type="entry name" value="Trm82"/>
</dbReference>
<evidence type="ECO:0000313" key="9">
    <source>
        <dbReference type="EMBL" id="KAF8909289.1"/>
    </source>
</evidence>
<evidence type="ECO:0000256" key="7">
    <source>
        <dbReference type="PROSITE-ProRule" id="PRU00221"/>
    </source>
</evidence>
<evidence type="ECO:0000256" key="8">
    <source>
        <dbReference type="SAM" id="MobiDB-lite"/>
    </source>
</evidence>
<keyword evidence="5 6" id="KW-0539">Nucleus</keyword>
<keyword evidence="2 6" id="KW-0853">WD repeat</keyword>
<name>A0A9P5NY24_GYMJU</name>
<dbReference type="SMART" id="SM00320">
    <property type="entry name" value="WD40"/>
    <property type="match status" value="3"/>
</dbReference>
<evidence type="ECO:0000256" key="2">
    <source>
        <dbReference type="ARBA" id="ARBA00022574"/>
    </source>
</evidence>
<keyword evidence="4 6" id="KW-0677">Repeat</keyword>
<dbReference type="GO" id="GO:0005829">
    <property type="term" value="C:cytosol"/>
    <property type="evidence" value="ECO:0007669"/>
    <property type="project" value="TreeGrafter"/>
</dbReference>
<comment type="similarity">
    <text evidence="6">Belongs to the WD repeat TRM82 family.</text>
</comment>
<dbReference type="Proteomes" id="UP000724874">
    <property type="component" value="Unassembled WGS sequence"/>
</dbReference>
<dbReference type="EMBL" id="JADNYJ010000009">
    <property type="protein sequence ID" value="KAF8909289.1"/>
    <property type="molecule type" value="Genomic_DNA"/>
</dbReference>
<proteinExistence type="inferred from homology"/>
<comment type="function">
    <text evidence="6">Required for the formation of N(7)-methylguanine at position 46 (m7G46) in tRNA. In the complex, it is required to stabilize and induce conformational changes of the catalytic subunit.</text>
</comment>
<dbReference type="GO" id="GO:0106004">
    <property type="term" value="P:tRNA (guanine-N7)-methylation"/>
    <property type="evidence" value="ECO:0007669"/>
    <property type="project" value="UniProtKB-UniRule"/>
</dbReference>
<dbReference type="OrthoDB" id="339900at2759"/>
<keyword evidence="3 6" id="KW-0819">tRNA processing</keyword>
<dbReference type="PROSITE" id="PS50890">
    <property type="entry name" value="PUA"/>
    <property type="match status" value="1"/>
</dbReference>
<evidence type="ECO:0000256" key="4">
    <source>
        <dbReference type="ARBA" id="ARBA00022737"/>
    </source>
</evidence>
<dbReference type="GO" id="GO:0043527">
    <property type="term" value="C:tRNA methyltransferase complex"/>
    <property type="evidence" value="ECO:0007669"/>
    <property type="project" value="TreeGrafter"/>
</dbReference>
<comment type="subcellular location">
    <subcellularLocation>
        <location evidence="1 6">Nucleus</location>
    </subcellularLocation>
</comment>
<dbReference type="InterPro" id="IPR019775">
    <property type="entry name" value="WD40_repeat_CS"/>
</dbReference>
<feature type="region of interest" description="Disordered" evidence="8">
    <location>
        <begin position="245"/>
        <end position="310"/>
    </location>
</feature>
<evidence type="ECO:0000256" key="6">
    <source>
        <dbReference type="HAMAP-Rule" id="MF_03056"/>
    </source>
</evidence>
<sequence length="544" mass="59937">MSVYPHSSVFIGPTKTIDIAGPHVQVLDNLTGNVVSTTSNEHHERHEAMKKSGPIRCAAVDREFKHLLTSGDDKMLKLWEIEGLKLLSERELPKKPTSVAFTVDSQTLLVYPFTYVPLTVKQQKDALSSHENPSGGQLILGHASPINAFLLTPDEKYIITADRDEHIRVSWFPKGYNIEMYCLGHLKFVSAIHIPRGDKSSLISGGGDPMLKIWDWMKGTIKHELPVLEVVEPFIAVRAVKRRRGWPEEDGEEAPEGKRLKRKRGRGKKGEKEQKKTGDEEEEELGGEGEVAEENTPEHVGAPENGEEAQPEKVLVIHRMESIESSTGSHIIFSAVGTTALFAFPYKLDVTASEIRHFDFKRPVVNFSLVDDRTVVVNLDGGWVPTDKSTSILLWDFCNLLTFRDSLNHGSLPNEFLAHYLTATPEEIKKLDLYGDLTAMPKYSSDADGAPSDHPKLLPIGAPELSASETVKSTKGKGKVELSKKELGRIKGKQAVLAKAQEKVSKAGEGSEEPEAKRARSESTGEGGEPSQQAEGEDITMSGA</sequence>